<dbReference type="EMBL" id="CP147250">
    <property type="protein sequence ID" value="WYJ79232.1"/>
    <property type="molecule type" value="Genomic_DNA"/>
</dbReference>
<protein>
    <submittedName>
        <fullName evidence="1">Uncharacterized protein</fullName>
    </submittedName>
</protein>
<name>A0ABZ2SU00_9ENTE</name>
<sequence>MIFSGLDEKNYSLAKNAIDVRLKSTNTLLTDFQIN</sequence>
<reference evidence="1 2" key="1">
    <citation type="submission" date="2021-03" db="EMBL/GenBank/DDBJ databases">
        <authorList>
            <person name="Gilmore M.S."/>
            <person name="Schwartzman J."/>
            <person name="Van Tyne D."/>
            <person name="Martin M."/>
            <person name="Earl A.M."/>
            <person name="Manson A.L."/>
            <person name="Straub T."/>
            <person name="Salamzade R."/>
            <person name="Saavedra J."/>
            <person name="Lebreton F."/>
            <person name="Prichula J."/>
            <person name="Schaufler K."/>
            <person name="Gaca A."/>
            <person name="Sgardioli B."/>
            <person name="Wagenaar J."/>
            <person name="Strong T."/>
        </authorList>
    </citation>
    <scope>NUCLEOTIDE SEQUENCE [LARGE SCALE GENOMIC DNA]</scope>
    <source>
        <strain evidence="1 2">DIV1094</strain>
    </source>
</reference>
<evidence type="ECO:0000313" key="2">
    <source>
        <dbReference type="Proteomes" id="UP000664360"/>
    </source>
</evidence>
<proteinExistence type="predicted"/>
<dbReference type="Proteomes" id="UP000664360">
    <property type="component" value="Chromosome"/>
</dbReference>
<accession>A0ABZ2SU00</accession>
<keyword evidence="2" id="KW-1185">Reference proteome</keyword>
<evidence type="ECO:0000313" key="1">
    <source>
        <dbReference type="EMBL" id="WYJ79232.1"/>
    </source>
</evidence>
<organism evidence="1 2">
    <name type="scientific">Candidatus Enterococcus mangumiae</name>
    <dbReference type="NCBI Taxonomy" id="2230878"/>
    <lineage>
        <taxon>Bacteria</taxon>
        <taxon>Bacillati</taxon>
        <taxon>Bacillota</taxon>
        <taxon>Bacilli</taxon>
        <taxon>Lactobacillales</taxon>
        <taxon>Enterococcaceae</taxon>
        <taxon>Enterococcus</taxon>
    </lineage>
</organism>
<gene>
    <name evidence="1" type="ORF">DOK79_000741</name>
</gene>
<reference evidence="1 2" key="2">
    <citation type="submission" date="2024-03" db="EMBL/GenBank/DDBJ databases">
        <title>The Genome Sequence of Enterococcus sp. DIV1094.</title>
        <authorList>
            <consortium name="The Broad Institute Genomics Platform"/>
            <consortium name="The Broad Institute Microbial Omics Core"/>
            <consortium name="The Broad Institute Genomic Center for Infectious Diseases"/>
            <person name="Earl A."/>
            <person name="Manson A."/>
            <person name="Gilmore M."/>
            <person name="Schwartman J."/>
            <person name="Shea T."/>
            <person name="Abouelleil A."/>
            <person name="Cao P."/>
            <person name="Chapman S."/>
            <person name="Cusick C."/>
            <person name="Young S."/>
            <person name="Neafsey D."/>
            <person name="Nusbaum C."/>
            <person name="Birren B."/>
        </authorList>
    </citation>
    <scope>NUCLEOTIDE SEQUENCE [LARGE SCALE GENOMIC DNA]</scope>
    <source>
        <strain evidence="1 2">DIV1094</strain>
    </source>
</reference>